<evidence type="ECO:0000313" key="1">
    <source>
        <dbReference type="EMBL" id="MBX59405.1"/>
    </source>
</evidence>
<reference evidence="1" key="1">
    <citation type="submission" date="2018-02" db="EMBL/GenBank/DDBJ databases">
        <title>Rhizophora mucronata_Transcriptome.</title>
        <authorList>
            <person name="Meera S.P."/>
            <person name="Sreeshan A."/>
            <person name="Augustine A."/>
        </authorList>
    </citation>
    <scope>NUCLEOTIDE SEQUENCE</scope>
    <source>
        <tissue evidence="1">Leaf</tissue>
    </source>
</reference>
<proteinExistence type="predicted"/>
<sequence length="76" mass="8702">MNKTITNNKDINCGKSCSRFCTHLKAWMKQETKTQKIKKHNQRIGQALITNARITRKITSIPMSIMGKRPTKVTEA</sequence>
<protein>
    <submittedName>
        <fullName evidence="1">Uncharacterized protein</fullName>
    </submittedName>
</protein>
<dbReference type="AlphaFoldDB" id="A0A2P2PXJ5"/>
<accession>A0A2P2PXJ5</accession>
<dbReference type="EMBL" id="GGEC01078921">
    <property type="protein sequence ID" value="MBX59405.1"/>
    <property type="molecule type" value="Transcribed_RNA"/>
</dbReference>
<organism evidence="1">
    <name type="scientific">Rhizophora mucronata</name>
    <name type="common">Asiatic mangrove</name>
    <dbReference type="NCBI Taxonomy" id="61149"/>
    <lineage>
        <taxon>Eukaryota</taxon>
        <taxon>Viridiplantae</taxon>
        <taxon>Streptophyta</taxon>
        <taxon>Embryophyta</taxon>
        <taxon>Tracheophyta</taxon>
        <taxon>Spermatophyta</taxon>
        <taxon>Magnoliopsida</taxon>
        <taxon>eudicotyledons</taxon>
        <taxon>Gunneridae</taxon>
        <taxon>Pentapetalae</taxon>
        <taxon>rosids</taxon>
        <taxon>fabids</taxon>
        <taxon>Malpighiales</taxon>
        <taxon>Rhizophoraceae</taxon>
        <taxon>Rhizophora</taxon>
    </lineage>
</organism>
<name>A0A2P2PXJ5_RHIMU</name>